<keyword evidence="2" id="KW-1185">Reference proteome</keyword>
<protein>
    <submittedName>
        <fullName evidence="1">Uncharacterized protein</fullName>
    </submittedName>
</protein>
<organism evidence="1 2">
    <name type="scientific">Entomophthora muscae</name>
    <dbReference type="NCBI Taxonomy" id="34485"/>
    <lineage>
        <taxon>Eukaryota</taxon>
        <taxon>Fungi</taxon>
        <taxon>Fungi incertae sedis</taxon>
        <taxon>Zoopagomycota</taxon>
        <taxon>Entomophthoromycotina</taxon>
        <taxon>Entomophthoromycetes</taxon>
        <taxon>Entomophthorales</taxon>
        <taxon>Entomophthoraceae</taxon>
        <taxon>Entomophthora</taxon>
    </lineage>
</organism>
<gene>
    <name evidence="1" type="ORF">DSO57_1005834</name>
</gene>
<reference evidence="1" key="1">
    <citation type="submission" date="2022-04" db="EMBL/GenBank/DDBJ databases">
        <title>Genome of the entomopathogenic fungus Entomophthora muscae.</title>
        <authorList>
            <person name="Elya C."/>
            <person name="Lovett B.R."/>
            <person name="Lee E."/>
            <person name="Macias A.M."/>
            <person name="Hajek A.E."/>
            <person name="De Bivort B.L."/>
            <person name="Kasson M.T."/>
            <person name="De Fine Licht H.H."/>
            <person name="Stajich J.E."/>
        </authorList>
    </citation>
    <scope>NUCLEOTIDE SEQUENCE</scope>
    <source>
        <strain evidence="1">Berkeley</strain>
    </source>
</reference>
<sequence length="380" mass="41911">MNLKLLSGFLSIAQATKSLNFVSTGAKFNVTLTCETMDSKCEGIRHTFELVTGFIENALLLEGQINVIVEFLTSIGDTSGSRPQNLAEARSPTSSIDIERVSFVVPDAVLRQNGQKTAADSSADILMTIDSAVNFYFPSKFGSAQKKTQYSAIDIIAHEMLHGMGFISAIHKRPGDNHLSPYVKIYEINENQKKLLFSPSIFDKYVYNNNNETIAQLVSEMNQGETEYAKDEPILPSSHFLDTMEKIETSATTRDGLYFKLKTENVHLGTGFSTFVQGGSFSHLDFRYKITNDMLMVKSSGMGHGVHNSANNTYWPTSPFGNRTLGILEAIGYKLNHQPSFEKSLSGYLDIFHGKTTPIPPKPRAKSGCTHKGTKHSAAP</sequence>
<evidence type="ECO:0000313" key="1">
    <source>
        <dbReference type="EMBL" id="KAJ9086270.1"/>
    </source>
</evidence>
<evidence type="ECO:0000313" key="2">
    <source>
        <dbReference type="Proteomes" id="UP001165960"/>
    </source>
</evidence>
<accession>A0ACC2UHG6</accession>
<comment type="caution">
    <text evidence="1">The sequence shown here is derived from an EMBL/GenBank/DDBJ whole genome shotgun (WGS) entry which is preliminary data.</text>
</comment>
<proteinExistence type="predicted"/>
<dbReference type="EMBL" id="QTSX02000726">
    <property type="protein sequence ID" value="KAJ9086270.1"/>
    <property type="molecule type" value="Genomic_DNA"/>
</dbReference>
<name>A0ACC2UHG6_9FUNG</name>
<dbReference type="Proteomes" id="UP001165960">
    <property type="component" value="Unassembled WGS sequence"/>
</dbReference>